<dbReference type="EMBL" id="LAZR01001063">
    <property type="protein sequence ID" value="KKN51469.1"/>
    <property type="molecule type" value="Genomic_DNA"/>
</dbReference>
<accession>A0A0F9R9F8</accession>
<protein>
    <recommendedName>
        <fullName evidence="2">MYM-type domain-containing protein</fullName>
    </recommendedName>
</protein>
<comment type="caution">
    <text evidence="1">The sequence shown here is derived from an EMBL/GenBank/DDBJ whole genome shotgun (WGS) entry which is preliminary data.</text>
</comment>
<name>A0A0F9R9F8_9ZZZZ</name>
<sequence>MVIQKSIIVCDNCDEQAFAEGNCPNDIIQSTKFIQGKNETSWYCSEECRNEHEEDEGEE</sequence>
<gene>
    <name evidence="1" type="ORF">LCGC14_0622850</name>
</gene>
<reference evidence="1" key="1">
    <citation type="journal article" date="2015" name="Nature">
        <title>Complex archaea that bridge the gap between prokaryotes and eukaryotes.</title>
        <authorList>
            <person name="Spang A."/>
            <person name="Saw J.H."/>
            <person name="Jorgensen S.L."/>
            <person name="Zaremba-Niedzwiedzka K."/>
            <person name="Martijn J."/>
            <person name="Lind A.E."/>
            <person name="van Eijk R."/>
            <person name="Schleper C."/>
            <person name="Guy L."/>
            <person name="Ettema T.J."/>
        </authorList>
    </citation>
    <scope>NUCLEOTIDE SEQUENCE</scope>
</reference>
<evidence type="ECO:0008006" key="2">
    <source>
        <dbReference type="Google" id="ProtNLM"/>
    </source>
</evidence>
<organism evidence="1">
    <name type="scientific">marine sediment metagenome</name>
    <dbReference type="NCBI Taxonomy" id="412755"/>
    <lineage>
        <taxon>unclassified sequences</taxon>
        <taxon>metagenomes</taxon>
        <taxon>ecological metagenomes</taxon>
    </lineage>
</organism>
<dbReference type="AlphaFoldDB" id="A0A0F9R9F8"/>
<evidence type="ECO:0000313" key="1">
    <source>
        <dbReference type="EMBL" id="KKN51469.1"/>
    </source>
</evidence>
<proteinExistence type="predicted"/>